<evidence type="ECO:0008006" key="3">
    <source>
        <dbReference type="Google" id="ProtNLM"/>
    </source>
</evidence>
<protein>
    <recommendedName>
        <fullName evidence="3">Retrotransposon gag domain-containing protein</fullName>
    </recommendedName>
</protein>
<evidence type="ECO:0000313" key="2">
    <source>
        <dbReference type="Proteomes" id="UP001164746"/>
    </source>
</evidence>
<proteinExistence type="predicted"/>
<evidence type="ECO:0000313" key="1">
    <source>
        <dbReference type="EMBL" id="WAR26977.1"/>
    </source>
</evidence>
<keyword evidence="2" id="KW-1185">Reference proteome</keyword>
<dbReference type="PANTHER" id="PTHR33198:SF20">
    <property type="entry name" value="RETROTRANSPOSON GAG DOMAIN-CONTAINING PROTEIN"/>
    <property type="match status" value="1"/>
</dbReference>
<reference evidence="1" key="1">
    <citation type="submission" date="2022-11" db="EMBL/GenBank/DDBJ databases">
        <title>Centuries of genome instability and evolution in soft-shell clam transmissible cancer (bioRxiv).</title>
        <authorList>
            <person name="Hart S.F.M."/>
            <person name="Yonemitsu M.A."/>
            <person name="Giersch R.M."/>
            <person name="Beal B.F."/>
            <person name="Arriagada G."/>
            <person name="Davis B.W."/>
            <person name="Ostrander E.A."/>
            <person name="Goff S.P."/>
            <person name="Metzger M.J."/>
        </authorList>
    </citation>
    <scope>NUCLEOTIDE SEQUENCE</scope>
    <source>
        <strain evidence="1">MELC-2E11</strain>
        <tissue evidence="1">Siphon/mantle</tissue>
    </source>
</reference>
<dbReference type="EMBL" id="CP111025">
    <property type="protein sequence ID" value="WAR26977.1"/>
    <property type="molecule type" value="Genomic_DNA"/>
</dbReference>
<organism evidence="1 2">
    <name type="scientific">Mya arenaria</name>
    <name type="common">Soft-shell clam</name>
    <dbReference type="NCBI Taxonomy" id="6604"/>
    <lineage>
        <taxon>Eukaryota</taxon>
        <taxon>Metazoa</taxon>
        <taxon>Spiralia</taxon>
        <taxon>Lophotrochozoa</taxon>
        <taxon>Mollusca</taxon>
        <taxon>Bivalvia</taxon>
        <taxon>Autobranchia</taxon>
        <taxon>Heteroconchia</taxon>
        <taxon>Euheterodonta</taxon>
        <taxon>Imparidentia</taxon>
        <taxon>Neoheterodontei</taxon>
        <taxon>Myida</taxon>
        <taxon>Myoidea</taxon>
        <taxon>Myidae</taxon>
        <taxon>Mya</taxon>
    </lineage>
</organism>
<name>A0ABY7FXR8_MYAAR</name>
<dbReference type="Proteomes" id="UP001164746">
    <property type="component" value="Chromosome 14"/>
</dbReference>
<accession>A0ABY7FXR8</accession>
<dbReference type="PANTHER" id="PTHR33198">
    <property type="entry name" value="ANK_REP_REGION DOMAIN-CONTAINING PROTEIN-RELATED"/>
    <property type="match status" value="1"/>
</dbReference>
<sequence>MDSKAPSPINFRGNPNLTETFKRWEQKFNLYMLASDKIKKPQKVQVAVLLTCLGDEGIEIYNNFQYGEIETYCETRKHTFIERHNIWTIQQNARTIDEFVTELKTKARKCEFSDQKDLMIRDRLIFGISDSRLKERLLREGKNPDLDRVIELCPAAECSKQQIQEINKEQKVDVIKTRLTQTNKFRKAQQKPKLPNYYRPSFHTRIKQTVDCKKMWTEA</sequence>
<gene>
    <name evidence="1" type="ORF">MAR_012681</name>
</gene>